<dbReference type="Pfam" id="PF02129">
    <property type="entry name" value="Peptidase_S15"/>
    <property type="match status" value="1"/>
</dbReference>
<dbReference type="Pfam" id="PF08530">
    <property type="entry name" value="PepX_C"/>
    <property type="match status" value="1"/>
</dbReference>
<dbReference type="GO" id="GO:0008239">
    <property type="term" value="F:dipeptidyl-peptidase activity"/>
    <property type="evidence" value="ECO:0007669"/>
    <property type="project" value="InterPro"/>
</dbReference>
<keyword evidence="3" id="KW-0472">Membrane</keyword>
<keyword evidence="3" id="KW-0812">Transmembrane</keyword>
<organism evidence="5">
    <name type="scientific">Phaeomonas parva</name>
    <dbReference type="NCBI Taxonomy" id="124430"/>
    <lineage>
        <taxon>Eukaryota</taxon>
        <taxon>Sar</taxon>
        <taxon>Stramenopiles</taxon>
        <taxon>Ochrophyta</taxon>
        <taxon>Pinguiophyceae</taxon>
        <taxon>Pinguiochrysidales</taxon>
        <taxon>Pinguiochrysidaceae</taxon>
        <taxon>Phaeomonas</taxon>
    </lineage>
</organism>
<dbReference type="SMART" id="SM00939">
    <property type="entry name" value="PepX_C"/>
    <property type="match status" value="1"/>
</dbReference>
<gene>
    <name evidence="5" type="ORF">PPAR1163_LOCUS14012</name>
</gene>
<evidence type="ECO:0000256" key="2">
    <source>
        <dbReference type="SAM" id="MobiDB-lite"/>
    </source>
</evidence>
<accession>A0A7S1XSJ3</accession>
<keyword evidence="3" id="KW-1133">Transmembrane helix</keyword>
<dbReference type="EMBL" id="HBGJ01021553">
    <property type="protein sequence ID" value="CAD9255642.1"/>
    <property type="molecule type" value="Transcribed_RNA"/>
</dbReference>
<dbReference type="AlphaFoldDB" id="A0A7S1XSJ3"/>
<evidence type="ECO:0000256" key="3">
    <source>
        <dbReference type="SAM" id="Phobius"/>
    </source>
</evidence>
<protein>
    <recommendedName>
        <fullName evidence="4">Xaa-Pro dipeptidyl-peptidase C-terminal domain-containing protein</fullName>
    </recommendedName>
</protein>
<feature type="region of interest" description="Disordered" evidence="2">
    <location>
        <begin position="573"/>
        <end position="605"/>
    </location>
</feature>
<evidence type="ECO:0000259" key="4">
    <source>
        <dbReference type="SMART" id="SM00939"/>
    </source>
</evidence>
<dbReference type="SUPFAM" id="SSF53474">
    <property type="entry name" value="alpha/beta-Hydrolases"/>
    <property type="match status" value="1"/>
</dbReference>
<dbReference type="Gene3D" id="3.40.50.1820">
    <property type="entry name" value="alpha/beta hydrolase"/>
    <property type="match status" value="1"/>
</dbReference>
<feature type="region of interest" description="Disordered" evidence="2">
    <location>
        <begin position="838"/>
        <end position="863"/>
    </location>
</feature>
<dbReference type="InterPro" id="IPR029058">
    <property type="entry name" value="AB_hydrolase_fold"/>
</dbReference>
<feature type="domain" description="Xaa-Pro dipeptidyl-peptidase C-terminal" evidence="4">
    <location>
        <begin position="632"/>
        <end position="954"/>
    </location>
</feature>
<evidence type="ECO:0000256" key="1">
    <source>
        <dbReference type="ARBA" id="ARBA00022801"/>
    </source>
</evidence>
<evidence type="ECO:0000313" key="5">
    <source>
        <dbReference type="EMBL" id="CAD9255642.1"/>
    </source>
</evidence>
<dbReference type="InterPro" id="IPR013736">
    <property type="entry name" value="Xaa-Pro_dipept_C"/>
</dbReference>
<name>A0A7S1XSJ3_9STRA</name>
<feature type="compositionally biased region" description="Basic and acidic residues" evidence="2">
    <location>
        <begin position="841"/>
        <end position="860"/>
    </location>
</feature>
<sequence length="980" mass="107080">MYPEENTAPRSSTGYGIYAARALFGTIYFAVLLGTAPVTIPCALVGWAWSAVSDAVRSSDSWDGRYRQKFVHGLGCATRWSEYVTTSDGTRLAVDVWLPLHNCAVGCGDGGCCLKGLPRHGSGRICGGLQHDVCGPFPVVYHQARYYRSIIFRWPLNLLINNGKPVNLIQNDLFAEYVSRGIAVVSVDTRGTGASFGRFTKPWSPAERRDATEMLDWILEQRWCNGRIGLYGGSYEGTSGFLLSLKSHPAVLACVSMFPFWDIYRDIARPGSFLQENFLGKWSFANHMLDTGGAPEEAMKFIFESVNPAEDMGSRTPQARGQHPPTSAGPWRWNPPRLAHYCGHTASSAATASAIGENEPQTPVSADIFQYRAAAQRQHALNMDVMREMRLHLTFMDSVQEVVRDDALCCIEALNPLADVGRKRNVREAPAPGAGLDGGAEAEAAYLFMSGWFDQTALPCLKMAFHTPSALTYCLMGPWNHGGLQHVRMFPGSGGTGPSRFPHEVETADFFEAFLNNTVTPRHNGHTKGYPRQRPPMHSNPEPGCGGCSHPTEAYHNPTQDHEAQLLPATNATPNANRALCPPSSPDLTHLLGEGTSSRGALEPEPWRSVERRLSFGFRAADPRGWDAEERREWMGRGAVAYHRPKMRYFTSQAEAWSHRDEIPAHFAQSTPLTLLLDKGAPDATTAYAEGAQGLLSLSKSVKPWQATTESGVSVESVSVAPDYAELRVDPKADTPFGPSTNDRYSAMLEQMDLVKYDAEGVLENGATLVFMSPPLEEDTEVTGVPVASLVVSSPDSADAPLFAYLLAYALDEAGRREFFYVTEGCLRGACRALHANKPASAEERQQRENAGDQREREHFAAGAHGQDVATLPGVPLPTFRETDVSFLEPEVPVRVSFHMLPCSFLFRRGQGFAVMVAGADSKQFDCAPLEPGAPSPRGMEPGSHQPRSNPDPWTLRLHAAGGASYVQLPVPVPKRSGLT</sequence>
<reference evidence="5" key="1">
    <citation type="submission" date="2021-01" db="EMBL/GenBank/DDBJ databases">
        <authorList>
            <person name="Corre E."/>
            <person name="Pelletier E."/>
            <person name="Niang G."/>
            <person name="Scheremetjew M."/>
            <person name="Finn R."/>
            <person name="Kale V."/>
            <person name="Holt S."/>
            <person name="Cochrane G."/>
            <person name="Meng A."/>
            <person name="Brown T."/>
            <person name="Cohen L."/>
        </authorList>
    </citation>
    <scope>NUCLEOTIDE SEQUENCE</scope>
    <source>
        <strain evidence="5">CCMP2877</strain>
    </source>
</reference>
<feature type="region of interest" description="Disordered" evidence="2">
    <location>
        <begin position="521"/>
        <end position="544"/>
    </location>
</feature>
<dbReference type="SUPFAM" id="SSF49785">
    <property type="entry name" value="Galactose-binding domain-like"/>
    <property type="match status" value="1"/>
</dbReference>
<dbReference type="Gene3D" id="2.60.120.260">
    <property type="entry name" value="Galactose-binding domain-like"/>
    <property type="match status" value="1"/>
</dbReference>
<dbReference type="InterPro" id="IPR008979">
    <property type="entry name" value="Galactose-bd-like_sf"/>
</dbReference>
<dbReference type="NCBIfam" id="TIGR00976">
    <property type="entry name" value="CocE_NonD"/>
    <property type="match status" value="1"/>
</dbReference>
<feature type="region of interest" description="Disordered" evidence="2">
    <location>
        <begin position="928"/>
        <end position="954"/>
    </location>
</feature>
<dbReference type="InterPro" id="IPR005674">
    <property type="entry name" value="CocE/Ser_esterase"/>
</dbReference>
<dbReference type="InterPro" id="IPR000383">
    <property type="entry name" value="Xaa-Pro-like_dom"/>
</dbReference>
<feature type="transmembrane region" description="Helical" evidence="3">
    <location>
        <begin position="27"/>
        <end position="49"/>
    </location>
</feature>
<keyword evidence="1" id="KW-0378">Hydrolase</keyword>
<proteinExistence type="predicted"/>